<dbReference type="GO" id="GO:0019069">
    <property type="term" value="P:viral capsid assembly"/>
    <property type="evidence" value="ECO:0007669"/>
    <property type="project" value="InterPro"/>
</dbReference>
<feature type="region of interest" description="Disordered" evidence="2">
    <location>
        <begin position="158"/>
        <end position="181"/>
    </location>
</feature>
<proteinExistence type="predicted"/>
<name>A0A8S5U010_9CAUD</name>
<sequence>MTLQEILKAKGLDDKAVEETIGEMKQNKIFTAGEENLDIRYGKLKTDFDALTKQHGESTALIAQMKKDNAGNEALQSKITEYETKIQQMETELQQTKIDSALKVALLEADVTDVDYLTFKIKEKGEVKLGDDGKIKGIDDTIAGLKIKYPQHFASESKKKIEEHKLPDGDPDKNHGVTKEQFDKMGYQDRLKFYTENPEAYEEFTGSSGN</sequence>
<reference evidence="3" key="1">
    <citation type="journal article" date="2021" name="Proc. Natl. Acad. Sci. U.S.A.">
        <title>A Catalog of Tens of Thousands of Viruses from Human Metagenomes Reveals Hidden Associations with Chronic Diseases.</title>
        <authorList>
            <person name="Tisza M.J."/>
            <person name="Buck C.B."/>
        </authorList>
    </citation>
    <scope>NUCLEOTIDE SEQUENCE</scope>
    <source>
        <strain evidence="3">Ctwnj8</strain>
    </source>
</reference>
<dbReference type="InterPro" id="IPR009636">
    <property type="entry name" value="SCAF"/>
</dbReference>
<dbReference type="EMBL" id="BK015969">
    <property type="protein sequence ID" value="DAF87801.1"/>
    <property type="molecule type" value="Genomic_DNA"/>
</dbReference>
<protein>
    <submittedName>
        <fullName evidence="3">Minor structural protein</fullName>
    </submittedName>
</protein>
<evidence type="ECO:0000313" key="3">
    <source>
        <dbReference type="EMBL" id="DAF87801.1"/>
    </source>
</evidence>
<evidence type="ECO:0000256" key="1">
    <source>
        <dbReference type="SAM" id="Coils"/>
    </source>
</evidence>
<feature type="coiled-coil region" evidence="1">
    <location>
        <begin position="72"/>
        <end position="99"/>
    </location>
</feature>
<keyword evidence="1" id="KW-0175">Coiled coil</keyword>
<dbReference type="Pfam" id="PF06810">
    <property type="entry name" value="Phage_scaffold"/>
    <property type="match status" value="1"/>
</dbReference>
<organism evidence="3">
    <name type="scientific">Siphoviridae sp. ctwnj8</name>
    <dbReference type="NCBI Taxonomy" id="2825734"/>
    <lineage>
        <taxon>Viruses</taxon>
        <taxon>Duplodnaviria</taxon>
        <taxon>Heunggongvirae</taxon>
        <taxon>Uroviricota</taxon>
        <taxon>Caudoviricetes</taxon>
    </lineage>
</organism>
<evidence type="ECO:0000256" key="2">
    <source>
        <dbReference type="SAM" id="MobiDB-lite"/>
    </source>
</evidence>
<accession>A0A8S5U010</accession>